<evidence type="ECO:0000313" key="2">
    <source>
        <dbReference type="Proteomes" id="UP000824469"/>
    </source>
</evidence>
<feature type="non-terminal residue" evidence="1">
    <location>
        <position position="1"/>
    </location>
</feature>
<evidence type="ECO:0000313" key="1">
    <source>
        <dbReference type="EMBL" id="KAH9321995.1"/>
    </source>
</evidence>
<dbReference type="AlphaFoldDB" id="A0AA38LGW8"/>
<protein>
    <submittedName>
        <fullName evidence="1">Uncharacterized protein</fullName>
    </submittedName>
</protein>
<proteinExistence type="predicted"/>
<accession>A0AA38LGW8</accession>
<feature type="non-terminal residue" evidence="1">
    <location>
        <position position="49"/>
    </location>
</feature>
<dbReference type="Proteomes" id="UP000824469">
    <property type="component" value="Unassembled WGS sequence"/>
</dbReference>
<gene>
    <name evidence="1" type="ORF">KI387_016634</name>
</gene>
<name>A0AA38LGW8_TAXCH</name>
<organism evidence="1 2">
    <name type="scientific">Taxus chinensis</name>
    <name type="common">Chinese yew</name>
    <name type="synonym">Taxus wallichiana var. chinensis</name>
    <dbReference type="NCBI Taxonomy" id="29808"/>
    <lineage>
        <taxon>Eukaryota</taxon>
        <taxon>Viridiplantae</taxon>
        <taxon>Streptophyta</taxon>
        <taxon>Embryophyta</taxon>
        <taxon>Tracheophyta</taxon>
        <taxon>Spermatophyta</taxon>
        <taxon>Pinopsida</taxon>
        <taxon>Pinidae</taxon>
        <taxon>Conifers II</taxon>
        <taxon>Cupressales</taxon>
        <taxon>Taxaceae</taxon>
        <taxon>Taxus</taxon>
    </lineage>
</organism>
<keyword evidence="2" id="KW-1185">Reference proteome</keyword>
<dbReference type="EMBL" id="JAHRHJ020000003">
    <property type="protein sequence ID" value="KAH9321995.1"/>
    <property type="molecule type" value="Genomic_DNA"/>
</dbReference>
<comment type="caution">
    <text evidence="1">The sequence shown here is derived from an EMBL/GenBank/DDBJ whole genome shotgun (WGS) entry which is preliminary data.</text>
</comment>
<reference evidence="1 2" key="1">
    <citation type="journal article" date="2021" name="Nat. Plants">
        <title>The Taxus genome provides insights into paclitaxel biosynthesis.</title>
        <authorList>
            <person name="Xiong X."/>
            <person name="Gou J."/>
            <person name="Liao Q."/>
            <person name="Li Y."/>
            <person name="Zhou Q."/>
            <person name="Bi G."/>
            <person name="Li C."/>
            <person name="Du R."/>
            <person name="Wang X."/>
            <person name="Sun T."/>
            <person name="Guo L."/>
            <person name="Liang H."/>
            <person name="Lu P."/>
            <person name="Wu Y."/>
            <person name="Zhang Z."/>
            <person name="Ro D.K."/>
            <person name="Shang Y."/>
            <person name="Huang S."/>
            <person name="Yan J."/>
        </authorList>
    </citation>
    <scope>NUCLEOTIDE SEQUENCE [LARGE SCALE GENOMIC DNA]</scope>
    <source>
        <strain evidence="1">Ta-2019</strain>
    </source>
</reference>
<sequence>LLQRIGQRPSQQRSQGGCSHSWCVLDGMRREALTDQWGRCRGRWGELEK</sequence>